<evidence type="ECO:0000256" key="1">
    <source>
        <dbReference type="SAM" id="Phobius"/>
    </source>
</evidence>
<protein>
    <submittedName>
        <fullName evidence="2">Uncharacterized protein</fullName>
    </submittedName>
</protein>
<dbReference type="RefSeq" id="WP_346100462.1">
    <property type="nucleotide sequence ID" value="NZ_BAAABY010000070.1"/>
</dbReference>
<organism evidence="2 3">
    <name type="scientific">Streptomyces olivaceiscleroticus</name>
    <dbReference type="NCBI Taxonomy" id="68245"/>
    <lineage>
        <taxon>Bacteria</taxon>
        <taxon>Bacillati</taxon>
        <taxon>Actinomycetota</taxon>
        <taxon>Actinomycetes</taxon>
        <taxon>Kitasatosporales</taxon>
        <taxon>Streptomycetaceae</taxon>
        <taxon>Streptomyces</taxon>
    </lineage>
</organism>
<accession>A0ABN1BP89</accession>
<keyword evidence="1" id="KW-0472">Membrane</keyword>
<keyword evidence="1" id="KW-1133">Transmembrane helix</keyword>
<keyword evidence="3" id="KW-1185">Reference proteome</keyword>
<proteinExistence type="predicted"/>
<feature type="transmembrane region" description="Helical" evidence="1">
    <location>
        <begin position="37"/>
        <end position="54"/>
    </location>
</feature>
<evidence type="ECO:0000313" key="3">
    <source>
        <dbReference type="Proteomes" id="UP001500909"/>
    </source>
</evidence>
<name>A0ABN1BP89_9ACTN</name>
<dbReference type="Proteomes" id="UP001500909">
    <property type="component" value="Unassembled WGS sequence"/>
</dbReference>
<gene>
    <name evidence="2" type="ORF">GCM10010361_78190</name>
</gene>
<keyword evidence="1" id="KW-0812">Transmembrane</keyword>
<evidence type="ECO:0000313" key="2">
    <source>
        <dbReference type="EMBL" id="GAA0501024.1"/>
    </source>
</evidence>
<comment type="caution">
    <text evidence="2">The sequence shown here is derived from an EMBL/GenBank/DDBJ whole genome shotgun (WGS) entry which is preliminary data.</text>
</comment>
<dbReference type="EMBL" id="BAAABY010000070">
    <property type="protein sequence ID" value="GAA0501024.1"/>
    <property type="molecule type" value="Genomic_DNA"/>
</dbReference>
<sequence>MPKPTRRQLEELAVCSLITVIAAVGWVLILAPMSPPVWLILVTGGLVVIAALYLSKAWTWWHTRNTVRQPAKEARR</sequence>
<feature type="transmembrane region" description="Helical" evidence="1">
    <location>
        <begin position="12"/>
        <end position="31"/>
    </location>
</feature>
<reference evidence="2 3" key="1">
    <citation type="journal article" date="2019" name="Int. J. Syst. Evol. Microbiol.">
        <title>The Global Catalogue of Microorganisms (GCM) 10K type strain sequencing project: providing services to taxonomists for standard genome sequencing and annotation.</title>
        <authorList>
            <consortium name="The Broad Institute Genomics Platform"/>
            <consortium name="The Broad Institute Genome Sequencing Center for Infectious Disease"/>
            <person name="Wu L."/>
            <person name="Ma J."/>
        </authorList>
    </citation>
    <scope>NUCLEOTIDE SEQUENCE [LARGE SCALE GENOMIC DNA]</scope>
    <source>
        <strain evidence="2 3">JCM 4805</strain>
    </source>
</reference>